<dbReference type="RefSeq" id="WP_299220438.1">
    <property type="nucleotide sequence ID" value="NZ_JBDGHN010000002.1"/>
</dbReference>
<gene>
    <name evidence="3" type="ORF">AAIR29_05165</name>
</gene>
<dbReference type="EMBL" id="JBDGHN010000002">
    <property type="protein sequence ID" value="MEN2751021.1"/>
    <property type="molecule type" value="Genomic_DNA"/>
</dbReference>
<feature type="domain" description="Glycosyl transferase family 1" evidence="1">
    <location>
        <begin position="194"/>
        <end position="336"/>
    </location>
</feature>
<dbReference type="CDD" id="cd03811">
    <property type="entry name" value="GT4_GT28_WabH-like"/>
    <property type="match status" value="1"/>
</dbReference>
<keyword evidence="4" id="KW-1185">Reference proteome</keyword>
<feature type="domain" description="Glycosyltransferase subfamily 4-like N-terminal" evidence="2">
    <location>
        <begin position="22"/>
        <end position="185"/>
    </location>
</feature>
<organism evidence="3 4">
    <name type="scientific">Psychrobacter saeujeotis</name>
    <dbReference type="NCBI Taxonomy" id="3143436"/>
    <lineage>
        <taxon>Bacteria</taxon>
        <taxon>Pseudomonadati</taxon>
        <taxon>Pseudomonadota</taxon>
        <taxon>Gammaproteobacteria</taxon>
        <taxon>Moraxellales</taxon>
        <taxon>Moraxellaceae</taxon>
        <taxon>Psychrobacter</taxon>
    </lineage>
</organism>
<protein>
    <submittedName>
        <fullName evidence="3">Glycosyltransferase</fullName>
        <ecNumber evidence="3">2.4.-.-</ecNumber>
    </submittedName>
</protein>
<evidence type="ECO:0000313" key="3">
    <source>
        <dbReference type="EMBL" id="MEN2751021.1"/>
    </source>
</evidence>
<dbReference type="Gene3D" id="3.40.50.2000">
    <property type="entry name" value="Glycogen Phosphorylase B"/>
    <property type="match status" value="2"/>
</dbReference>
<dbReference type="Proteomes" id="UP001461960">
    <property type="component" value="Unassembled WGS sequence"/>
</dbReference>
<proteinExistence type="predicted"/>
<evidence type="ECO:0000259" key="2">
    <source>
        <dbReference type="Pfam" id="PF13439"/>
    </source>
</evidence>
<keyword evidence="3" id="KW-0328">Glycosyltransferase</keyword>
<comment type="caution">
    <text evidence="3">The sequence shown here is derived from an EMBL/GenBank/DDBJ whole genome shotgun (WGS) entry which is preliminary data.</text>
</comment>
<dbReference type="SUPFAM" id="SSF53756">
    <property type="entry name" value="UDP-Glycosyltransferase/glycogen phosphorylase"/>
    <property type="match status" value="1"/>
</dbReference>
<dbReference type="Pfam" id="PF00534">
    <property type="entry name" value="Glycos_transf_1"/>
    <property type="match status" value="1"/>
</dbReference>
<name>A0ABU9X8F2_9GAMM</name>
<sequence length="363" mass="41252">MLNNKISKDKVVLSINSLQGAGAERFVLTIGAAFHKLGFDVHILRFNSKVEFTLDGNLTYHLIEYDRYRVLPKGRFRDMVLAKTVDRYIRKNITNPVLILSNLERSDNIFSYSKLPNIVYVIHNTLSLLHKFEQTKKTKGRKDSFKSIYSKNPCVCVSNGVKEDFIKQFGNITQVTAIHNPTDREVVQKQASAFVPEYQNYIIHVGSFKEAKRHDLLLQAYAQTDQSLPLLLLGQGKDQIEIERLIRELGLADNVKLLGFCENPYPYIKNAKFKILTSDWEGCPMVIPEALALGVPIISTDCESGPREVLPEKNLMPVNDVNAIANKLKLAMQDPQQFFAEFDESLLPVVAAEKYLDVVKYKN</sequence>
<keyword evidence="3" id="KW-0808">Transferase</keyword>
<dbReference type="InterPro" id="IPR001296">
    <property type="entry name" value="Glyco_trans_1"/>
</dbReference>
<evidence type="ECO:0000259" key="1">
    <source>
        <dbReference type="Pfam" id="PF00534"/>
    </source>
</evidence>
<dbReference type="GO" id="GO:0016757">
    <property type="term" value="F:glycosyltransferase activity"/>
    <property type="evidence" value="ECO:0007669"/>
    <property type="project" value="UniProtKB-KW"/>
</dbReference>
<reference evidence="3 4" key="1">
    <citation type="submission" date="2024-05" db="EMBL/GenBank/DDBJ databases">
        <authorList>
            <person name="Kim H.-Y."/>
            <person name="Kim E."/>
            <person name="Cai Y."/>
            <person name="Yang S.-M."/>
            <person name="Lee W."/>
        </authorList>
    </citation>
    <scope>NUCLEOTIDE SEQUENCE [LARGE SCALE GENOMIC DNA]</scope>
    <source>
        <strain evidence="3 4">FBL11</strain>
    </source>
</reference>
<dbReference type="EC" id="2.4.-.-" evidence="3"/>
<evidence type="ECO:0000313" key="4">
    <source>
        <dbReference type="Proteomes" id="UP001461960"/>
    </source>
</evidence>
<dbReference type="InterPro" id="IPR028098">
    <property type="entry name" value="Glyco_trans_4-like_N"/>
</dbReference>
<accession>A0ABU9X8F2</accession>
<dbReference type="Pfam" id="PF13439">
    <property type="entry name" value="Glyco_transf_4"/>
    <property type="match status" value="1"/>
</dbReference>
<dbReference type="PANTHER" id="PTHR12526">
    <property type="entry name" value="GLYCOSYLTRANSFERASE"/>
    <property type="match status" value="1"/>
</dbReference>